<evidence type="ECO:0000313" key="1">
    <source>
        <dbReference type="EMBL" id="DAF88910.1"/>
    </source>
</evidence>
<sequence>MAFVTKTWKDRLVEYAGRRKLKNVATGEEVLMDVSRSEGTVSQAGDAFSAANMNNLEQRIKNEFDTVNSSFGGLKFYEDENGNKYVVGADSVPKKLGECDFKIKIRAAYGGTSDDGLYDKEFTYKNGTWTSKDIQKDNGRGTIQGWLYVNVLSFEML</sequence>
<organism evidence="1">
    <name type="scientific">Siphoviridae sp. ctoyo6</name>
    <dbReference type="NCBI Taxonomy" id="2825674"/>
    <lineage>
        <taxon>Viruses</taxon>
        <taxon>Duplodnaviria</taxon>
        <taxon>Heunggongvirae</taxon>
        <taxon>Uroviricota</taxon>
        <taxon>Caudoviricetes</taxon>
    </lineage>
</organism>
<protein>
    <submittedName>
        <fullName evidence="1">Uncharacterized protein</fullName>
    </submittedName>
</protein>
<name>A0A8S5U3D0_9CAUD</name>
<dbReference type="EMBL" id="BK015998">
    <property type="protein sequence ID" value="DAF88910.1"/>
    <property type="molecule type" value="Genomic_DNA"/>
</dbReference>
<proteinExistence type="predicted"/>
<reference evidence="1" key="1">
    <citation type="journal article" date="2021" name="Proc. Natl. Acad. Sci. U.S.A.">
        <title>A Catalog of Tens of Thousands of Viruses from Human Metagenomes Reveals Hidden Associations with Chronic Diseases.</title>
        <authorList>
            <person name="Tisza M.J."/>
            <person name="Buck C.B."/>
        </authorList>
    </citation>
    <scope>NUCLEOTIDE SEQUENCE</scope>
    <source>
        <strain evidence="1">Ctoyo6</strain>
    </source>
</reference>
<accession>A0A8S5U3D0</accession>